<accession>A0A1N7NBF6</accession>
<sequence length="474" mass="52237">MFGLSFDPPRASRAHRPAGPVRTRPVRFSAGCAALAGLLATTALPALADELRYEAVWHSGSGTNIVTGPEPRADFIATGEAQTAAGRRLIDVESAVVDGERVYTGLWIGGSGTNLFFGPISAIEMRETIRERTEQGLRMVDFEVFRTANGGRRYLSVWRPGTGEQMLTGPMEDAFLARGQRLVEDEGMRLIDVEVERRQGVLLYHGLFRTGTGSNRITTPLSRQEFRTRREEMRAMGLELVDLERIRSNGQTRFIGVWAGGDGEGQISLPRSFEDFVAFGEAHTADGFRTNDIELRVRRDGPGPDPDPDPFPDPDPVPDPDPPQELPAWLSISTQGNPTVEVRLGSQADNPEGYHITIHDSLLPDTLPLDSDFNPIIPLDFCGLRVFHPSSSFWETSSGALVEDGIHLHVPSYSDPEVEPFAFQGVRFEGPIGGCAEEDPPWDFPFPLANTPNDPQGQSLRLIFIHPEVVEFLE</sequence>
<protein>
    <submittedName>
        <fullName evidence="2">Uncharacterized protein</fullName>
    </submittedName>
</protein>
<keyword evidence="3" id="KW-1185">Reference proteome</keyword>
<name>A0A1N7NBF6_9RHOB</name>
<organism evidence="2 3">
    <name type="scientific">Roseivivax lentus</name>
    <dbReference type="NCBI Taxonomy" id="633194"/>
    <lineage>
        <taxon>Bacteria</taxon>
        <taxon>Pseudomonadati</taxon>
        <taxon>Pseudomonadota</taxon>
        <taxon>Alphaproteobacteria</taxon>
        <taxon>Rhodobacterales</taxon>
        <taxon>Roseobacteraceae</taxon>
        <taxon>Roseivivax</taxon>
    </lineage>
</organism>
<dbReference type="EMBL" id="FTOQ01000007">
    <property type="protein sequence ID" value="SIS95646.1"/>
    <property type="molecule type" value="Genomic_DNA"/>
</dbReference>
<evidence type="ECO:0000313" key="2">
    <source>
        <dbReference type="EMBL" id="SIS95646.1"/>
    </source>
</evidence>
<gene>
    <name evidence="2" type="ORF">SAMN05421759_107165</name>
</gene>
<feature type="compositionally biased region" description="Acidic residues" evidence="1">
    <location>
        <begin position="306"/>
        <end position="318"/>
    </location>
</feature>
<reference evidence="3" key="1">
    <citation type="submission" date="2017-01" db="EMBL/GenBank/DDBJ databases">
        <authorList>
            <person name="Varghese N."/>
            <person name="Submissions S."/>
        </authorList>
    </citation>
    <scope>NUCLEOTIDE SEQUENCE [LARGE SCALE GENOMIC DNA]</scope>
    <source>
        <strain evidence="3">DSM 29430</strain>
    </source>
</reference>
<dbReference type="InterPro" id="IPR049511">
    <property type="entry name" value="PGH-like_rpt"/>
</dbReference>
<proteinExistence type="predicted"/>
<dbReference type="Pfam" id="PF17660">
    <property type="entry name" value="BTRD1"/>
    <property type="match status" value="3"/>
</dbReference>
<evidence type="ECO:0000313" key="3">
    <source>
        <dbReference type="Proteomes" id="UP000186684"/>
    </source>
</evidence>
<feature type="region of interest" description="Disordered" evidence="1">
    <location>
        <begin position="1"/>
        <end position="22"/>
    </location>
</feature>
<dbReference type="STRING" id="633194.SAMN05421759_107165"/>
<feature type="region of interest" description="Disordered" evidence="1">
    <location>
        <begin position="290"/>
        <end position="327"/>
    </location>
</feature>
<feature type="compositionally biased region" description="Basic and acidic residues" evidence="1">
    <location>
        <begin position="290"/>
        <end position="302"/>
    </location>
</feature>
<dbReference type="AlphaFoldDB" id="A0A1N7NBF6"/>
<evidence type="ECO:0000256" key="1">
    <source>
        <dbReference type="SAM" id="MobiDB-lite"/>
    </source>
</evidence>
<dbReference type="Proteomes" id="UP000186684">
    <property type="component" value="Unassembled WGS sequence"/>
</dbReference>